<dbReference type="AlphaFoldDB" id="A0AAV1P826"/>
<evidence type="ECO:0000313" key="8">
    <source>
        <dbReference type="Proteomes" id="UP001314229"/>
    </source>
</evidence>
<evidence type="ECO:0000313" key="7">
    <source>
        <dbReference type="EMBL" id="CAK6967360.1"/>
    </source>
</evidence>
<accession>A0AAV1P826</accession>
<dbReference type="PANTHER" id="PTHR10177">
    <property type="entry name" value="CYCLINS"/>
    <property type="match status" value="1"/>
</dbReference>
<sequence length="402" mass="45263">MARTGFCGSKPLLDLHKKADERRAPLRAWANACGPKDRWEPVEVDESRMAPVIMEPERRWDRRLSAQTNEDIIMGFHEDSQTCSAGSVIGTKDGCLEEPVLLYPHGLQGLHSLQALVPSLLRHEVETALEKLDLIWDRTFAWDMFLDMMRTQTQNSFPNADLPWHFTDATQATLVDWLIQVHEVMHFQEETLYLAIHLLNRSLRQIKVTTVNLQLLGMVCLFLAAKKEECVLPEVSGLCHLMDHTYTKHQLLRMERKVFCGLKFDLSYCPPLHFLLLLASIARCSAKVVWMARYLLELSLLESQCVVFLPVQLAGAALCLARQVLPEPPTPEGEAAWCLASSIHVGSETALLRIMHILANAATKAHTRETCATFIKFSSPETMHVSIHPGLKNPSGLLGLCT</sequence>
<comment type="function">
    <text evidence="1">Essential for the control of the cell cycle at the G2/M (mitosis) transition.</text>
</comment>
<dbReference type="SMART" id="SM00385">
    <property type="entry name" value="CYCLIN"/>
    <property type="match status" value="2"/>
</dbReference>
<dbReference type="InterPro" id="IPR013763">
    <property type="entry name" value="Cyclin-like_dom"/>
</dbReference>
<evidence type="ECO:0000256" key="4">
    <source>
        <dbReference type="RuleBase" id="RU000383"/>
    </source>
</evidence>
<comment type="subunit">
    <text evidence="3">Interacts with the CDK1 protein kinase to form a serine/threonine kinase holoenzyme complex also known as maturation promoting factor (MPF). The cyclin subunit imparts substrate specificity to the complex.</text>
</comment>
<keyword evidence="8" id="KW-1185">Reference proteome</keyword>
<feature type="domain" description="Cyclin-like" evidence="5">
    <location>
        <begin position="176"/>
        <end position="260"/>
    </location>
</feature>
<protein>
    <submittedName>
        <fullName evidence="7">Cyclin N-terminal domain-containing protein 2 isoform X2</fullName>
    </submittedName>
</protein>
<dbReference type="Pfam" id="PF00134">
    <property type="entry name" value="Cyclin_N"/>
    <property type="match status" value="1"/>
</dbReference>
<dbReference type="EMBL" id="CAWUFR010000103">
    <property type="protein sequence ID" value="CAK6967360.1"/>
    <property type="molecule type" value="Genomic_DNA"/>
</dbReference>
<evidence type="ECO:0000256" key="1">
    <source>
        <dbReference type="ARBA" id="ARBA00003222"/>
    </source>
</evidence>
<dbReference type="Pfam" id="PF02984">
    <property type="entry name" value="Cyclin_C"/>
    <property type="match status" value="1"/>
</dbReference>
<name>A0AAV1P826_SCOSC</name>
<gene>
    <name evidence="7" type="ORF">FSCOSCO3_A012885</name>
</gene>
<keyword evidence="2 4" id="KW-0195">Cyclin</keyword>
<reference evidence="7 8" key="1">
    <citation type="submission" date="2024-01" db="EMBL/GenBank/DDBJ databases">
        <authorList>
            <person name="Alioto T."/>
            <person name="Alioto T."/>
            <person name="Gomez Garrido J."/>
        </authorList>
    </citation>
    <scope>NUCLEOTIDE SEQUENCE [LARGE SCALE GENOMIC DNA]</scope>
</reference>
<dbReference type="FunFam" id="1.10.472.10:FF:000057">
    <property type="entry name" value="Cyclin N-terminal domain containing 2"/>
    <property type="match status" value="1"/>
</dbReference>
<dbReference type="SMART" id="SM01332">
    <property type="entry name" value="Cyclin_C"/>
    <property type="match status" value="1"/>
</dbReference>
<evidence type="ECO:0000256" key="3">
    <source>
        <dbReference type="ARBA" id="ARBA00025821"/>
    </source>
</evidence>
<organism evidence="7 8">
    <name type="scientific">Scomber scombrus</name>
    <name type="common">Atlantic mackerel</name>
    <name type="synonym">Scomber vernalis</name>
    <dbReference type="NCBI Taxonomy" id="13677"/>
    <lineage>
        <taxon>Eukaryota</taxon>
        <taxon>Metazoa</taxon>
        <taxon>Chordata</taxon>
        <taxon>Craniata</taxon>
        <taxon>Vertebrata</taxon>
        <taxon>Euteleostomi</taxon>
        <taxon>Actinopterygii</taxon>
        <taxon>Neopterygii</taxon>
        <taxon>Teleostei</taxon>
        <taxon>Neoteleostei</taxon>
        <taxon>Acanthomorphata</taxon>
        <taxon>Pelagiaria</taxon>
        <taxon>Scombriformes</taxon>
        <taxon>Scombridae</taxon>
        <taxon>Scomber</taxon>
    </lineage>
</organism>
<proteinExistence type="inferred from homology"/>
<dbReference type="Proteomes" id="UP001314229">
    <property type="component" value="Unassembled WGS sequence"/>
</dbReference>
<dbReference type="Gene3D" id="1.10.472.10">
    <property type="entry name" value="Cyclin-like"/>
    <property type="match status" value="2"/>
</dbReference>
<comment type="similarity">
    <text evidence="4">Belongs to the cyclin family.</text>
</comment>
<dbReference type="InterPro" id="IPR004367">
    <property type="entry name" value="Cyclin_C-dom"/>
</dbReference>
<dbReference type="InterPro" id="IPR036915">
    <property type="entry name" value="Cyclin-like_sf"/>
</dbReference>
<evidence type="ECO:0000256" key="2">
    <source>
        <dbReference type="ARBA" id="ARBA00023127"/>
    </source>
</evidence>
<feature type="domain" description="Cyclin C-terminal" evidence="6">
    <location>
        <begin position="269"/>
        <end position="391"/>
    </location>
</feature>
<evidence type="ECO:0000259" key="5">
    <source>
        <dbReference type="SMART" id="SM00385"/>
    </source>
</evidence>
<dbReference type="SUPFAM" id="SSF47954">
    <property type="entry name" value="Cyclin-like"/>
    <property type="match status" value="2"/>
</dbReference>
<evidence type="ECO:0000259" key="6">
    <source>
        <dbReference type="SMART" id="SM01332"/>
    </source>
</evidence>
<dbReference type="InterPro" id="IPR039361">
    <property type="entry name" value="Cyclin"/>
</dbReference>
<dbReference type="InterPro" id="IPR006671">
    <property type="entry name" value="Cyclin_N"/>
</dbReference>
<comment type="caution">
    <text evidence="7">The sequence shown here is derived from an EMBL/GenBank/DDBJ whole genome shotgun (WGS) entry which is preliminary data.</text>
</comment>
<feature type="domain" description="Cyclin-like" evidence="5">
    <location>
        <begin position="273"/>
        <end position="360"/>
    </location>
</feature>